<keyword evidence="6 8" id="KW-1133">Transmembrane helix</keyword>
<evidence type="ECO:0000256" key="4">
    <source>
        <dbReference type="ARBA" id="ARBA00022544"/>
    </source>
</evidence>
<evidence type="ECO:0000256" key="7">
    <source>
        <dbReference type="ARBA" id="ARBA00023136"/>
    </source>
</evidence>
<feature type="transmembrane region" description="Helical" evidence="8">
    <location>
        <begin position="214"/>
        <end position="239"/>
    </location>
</feature>
<dbReference type="PANTHER" id="PTHR34975">
    <property type="entry name" value="SPORE GERMINATION PROTEIN A2"/>
    <property type="match status" value="1"/>
</dbReference>
<feature type="transmembrane region" description="Helical" evidence="8">
    <location>
        <begin position="12"/>
        <end position="33"/>
    </location>
</feature>
<evidence type="ECO:0000313" key="10">
    <source>
        <dbReference type="Proteomes" id="UP000266177"/>
    </source>
</evidence>
<gene>
    <name evidence="9" type="ORF">DQX05_07215</name>
</gene>
<evidence type="ECO:0000256" key="5">
    <source>
        <dbReference type="ARBA" id="ARBA00022692"/>
    </source>
</evidence>
<keyword evidence="3" id="KW-0813">Transport</keyword>
<dbReference type="Proteomes" id="UP000266177">
    <property type="component" value="Unassembled WGS sequence"/>
</dbReference>
<keyword evidence="5 8" id="KW-0812">Transmembrane</keyword>
<keyword evidence="4" id="KW-0309">Germination</keyword>
<comment type="caution">
    <text evidence="9">The sequence shown here is derived from an EMBL/GenBank/DDBJ whole genome shotgun (WGS) entry which is preliminary data.</text>
</comment>
<accession>A0A3A3GL22</accession>
<protein>
    <submittedName>
        <fullName evidence="9">Spore gernimation protein KC</fullName>
    </submittedName>
</protein>
<sequence length="367" mass="41696">MESVRISGWQFFLLVFNFTVGTAIFLSLGGLIITAGQDAWMIPLWTGSTAVLIACLWLMLARGNPGLSIIEICTKVAGNKIGGLFALLYISFFIEIASWVTRNLGTFMKTVLMPRTPLSVFHLMFLAVACYATIKGIESIARVTEFFTPIVVLLLIAICLFSLAEWKWERFEPMFTMNFLKTIKETRSFLGFPYLEVISLMMIVPYVKRKVKSALLLGLALATVLLSGVLFVIIGVLGVTRASHFIYPLFILVQEVRIAEFIERVETTIVIIWLVWIFIKLCISYYCAVAGICQLFRLKDRTWVAIPLILLISGFAITFSDNVVETFTWGKKYNFQYNSLFGILIPLLLLFLTWIQKRRKRKKETPA</sequence>
<dbReference type="Pfam" id="PF03845">
    <property type="entry name" value="Spore_permease"/>
    <property type="match status" value="1"/>
</dbReference>
<dbReference type="RefSeq" id="WP_119792207.1">
    <property type="nucleotide sequence ID" value="NZ_QYZD01000004.1"/>
</dbReference>
<feature type="transmembrane region" description="Helical" evidence="8">
    <location>
        <begin position="81"/>
        <end position="100"/>
    </location>
</feature>
<feature type="transmembrane region" description="Helical" evidence="8">
    <location>
        <begin position="39"/>
        <end position="60"/>
    </location>
</feature>
<feature type="transmembrane region" description="Helical" evidence="8">
    <location>
        <begin position="270"/>
        <end position="296"/>
    </location>
</feature>
<evidence type="ECO:0000256" key="1">
    <source>
        <dbReference type="ARBA" id="ARBA00004141"/>
    </source>
</evidence>
<dbReference type="Gene3D" id="1.20.1740.10">
    <property type="entry name" value="Amino acid/polyamine transporter I"/>
    <property type="match status" value="1"/>
</dbReference>
<comment type="subcellular location">
    <subcellularLocation>
        <location evidence="1">Membrane</location>
        <topology evidence="1">Multi-pass membrane protein</topology>
    </subcellularLocation>
</comment>
<dbReference type="InterPro" id="IPR004761">
    <property type="entry name" value="Spore_GerAB"/>
</dbReference>
<evidence type="ECO:0000256" key="8">
    <source>
        <dbReference type="SAM" id="Phobius"/>
    </source>
</evidence>
<feature type="transmembrane region" description="Helical" evidence="8">
    <location>
        <begin position="188"/>
        <end position="207"/>
    </location>
</feature>
<dbReference type="NCBIfam" id="TIGR00912">
    <property type="entry name" value="2A0309"/>
    <property type="match status" value="1"/>
</dbReference>
<dbReference type="AlphaFoldDB" id="A0A3A3GL22"/>
<name>A0A3A3GL22_PANTH</name>
<keyword evidence="7 8" id="KW-0472">Membrane</keyword>
<dbReference type="EMBL" id="QYZD01000004">
    <property type="protein sequence ID" value="RJG25231.1"/>
    <property type="molecule type" value="Genomic_DNA"/>
</dbReference>
<evidence type="ECO:0000313" key="9">
    <source>
        <dbReference type="EMBL" id="RJG25231.1"/>
    </source>
</evidence>
<evidence type="ECO:0000256" key="6">
    <source>
        <dbReference type="ARBA" id="ARBA00022989"/>
    </source>
</evidence>
<evidence type="ECO:0000256" key="3">
    <source>
        <dbReference type="ARBA" id="ARBA00022448"/>
    </source>
</evidence>
<feature type="transmembrane region" description="Helical" evidence="8">
    <location>
        <begin position="112"/>
        <end position="134"/>
    </location>
</feature>
<organism evidence="9 10">
    <name type="scientific">Paenibacillus thiaminolyticus</name>
    <name type="common">Bacillus thiaminolyticus</name>
    <dbReference type="NCBI Taxonomy" id="49283"/>
    <lineage>
        <taxon>Bacteria</taxon>
        <taxon>Bacillati</taxon>
        <taxon>Bacillota</taxon>
        <taxon>Bacilli</taxon>
        <taxon>Bacillales</taxon>
        <taxon>Paenibacillaceae</taxon>
        <taxon>Paenibacillus</taxon>
    </lineage>
</organism>
<feature type="transmembrane region" description="Helical" evidence="8">
    <location>
        <begin position="335"/>
        <end position="355"/>
    </location>
</feature>
<evidence type="ECO:0000256" key="2">
    <source>
        <dbReference type="ARBA" id="ARBA00007998"/>
    </source>
</evidence>
<feature type="transmembrane region" description="Helical" evidence="8">
    <location>
        <begin position="146"/>
        <end position="168"/>
    </location>
</feature>
<dbReference type="GO" id="GO:0016020">
    <property type="term" value="C:membrane"/>
    <property type="evidence" value="ECO:0007669"/>
    <property type="project" value="UniProtKB-SubCell"/>
</dbReference>
<proteinExistence type="inferred from homology"/>
<dbReference type="PANTHER" id="PTHR34975:SF2">
    <property type="entry name" value="SPORE GERMINATION PROTEIN A2"/>
    <property type="match status" value="1"/>
</dbReference>
<reference evidence="9 10" key="1">
    <citation type="submission" date="2018-09" db="EMBL/GenBank/DDBJ databases">
        <title>Paenibacillus SK2017-BO5.</title>
        <authorList>
            <person name="Piskunova J.V."/>
            <person name="Dubiley S.A."/>
            <person name="Severinov K.V."/>
        </authorList>
    </citation>
    <scope>NUCLEOTIDE SEQUENCE [LARGE SCALE GENOMIC DNA]</scope>
    <source>
        <strain evidence="9 10">BO5</strain>
    </source>
</reference>
<dbReference type="OrthoDB" id="2078716at2"/>
<comment type="similarity">
    <text evidence="2">Belongs to the amino acid-polyamine-organocation (APC) superfamily. Spore germination protein (SGP) (TC 2.A.3.9) family.</text>
</comment>
<dbReference type="GO" id="GO:0009847">
    <property type="term" value="P:spore germination"/>
    <property type="evidence" value="ECO:0007669"/>
    <property type="project" value="InterPro"/>
</dbReference>
<feature type="transmembrane region" description="Helical" evidence="8">
    <location>
        <begin position="303"/>
        <end position="323"/>
    </location>
</feature>